<keyword evidence="3" id="KW-1185">Reference proteome</keyword>
<gene>
    <name evidence="2" type="ORF">QO010_004794</name>
</gene>
<evidence type="ECO:0000313" key="2">
    <source>
        <dbReference type="EMBL" id="MDQ0466997.1"/>
    </source>
</evidence>
<keyword evidence="1" id="KW-0732">Signal</keyword>
<dbReference type="EMBL" id="JAUSVS010000019">
    <property type="protein sequence ID" value="MDQ0466997.1"/>
    <property type="molecule type" value="Genomic_DNA"/>
</dbReference>
<dbReference type="Proteomes" id="UP001228905">
    <property type="component" value="Unassembled WGS sequence"/>
</dbReference>
<evidence type="ECO:0000256" key="1">
    <source>
        <dbReference type="SAM" id="SignalP"/>
    </source>
</evidence>
<proteinExistence type="predicted"/>
<name>A0ABU0J196_9CAUL</name>
<sequence>MRLAITAAILTLLAAGAARAVPPPIPTPAPDAATTAQVLQKLTEGLTPESGGGPNVFSFRAAPRLMADTGLCRRTHLRVFLSPAPAGEALGEVTSFSTSSDFVALADHPGAASCADLDTPGVVYFWGSLGDDYAVDGYRLFKRMQAELPGSGFKLSCAEVPADRCAAQLADLSSAAISMVQPCRPLAAAAVKLACYHFYVGQLDVAIHVSGDRITWVELFRGPVV</sequence>
<feature type="chain" id="PRO_5046038736" evidence="1">
    <location>
        <begin position="21"/>
        <end position="225"/>
    </location>
</feature>
<evidence type="ECO:0000313" key="3">
    <source>
        <dbReference type="Proteomes" id="UP001228905"/>
    </source>
</evidence>
<dbReference type="RefSeq" id="WP_307353282.1">
    <property type="nucleotide sequence ID" value="NZ_JAUSVS010000019.1"/>
</dbReference>
<reference evidence="2 3" key="1">
    <citation type="submission" date="2023-07" db="EMBL/GenBank/DDBJ databases">
        <title>Genomic Encyclopedia of Type Strains, Phase IV (KMG-IV): sequencing the most valuable type-strain genomes for metagenomic binning, comparative biology and taxonomic classification.</title>
        <authorList>
            <person name="Goeker M."/>
        </authorList>
    </citation>
    <scope>NUCLEOTIDE SEQUENCE [LARGE SCALE GENOMIC DNA]</scope>
    <source>
        <strain evidence="2 3">DSM 18695</strain>
    </source>
</reference>
<comment type="caution">
    <text evidence="2">The sequence shown here is derived from an EMBL/GenBank/DDBJ whole genome shotgun (WGS) entry which is preliminary data.</text>
</comment>
<protein>
    <submittedName>
        <fullName evidence="2">Uncharacterized protein</fullName>
    </submittedName>
</protein>
<organism evidence="2 3">
    <name type="scientific">Caulobacter ginsengisoli</name>
    <dbReference type="NCBI Taxonomy" id="400775"/>
    <lineage>
        <taxon>Bacteria</taxon>
        <taxon>Pseudomonadati</taxon>
        <taxon>Pseudomonadota</taxon>
        <taxon>Alphaproteobacteria</taxon>
        <taxon>Caulobacterales</taxon>
        <taxon>Caulobacteraceae</taxon>
        <taxon>Caulobacter</taxon>
    </lineage>
</organism>
<feature type="signal peptide" evidence="1">
    <location>
        <begin position="1"/>
        <end position="20"/>
    </location>
</feature>
<accession>A0ABU0J196</accession>